<evidence type="ECO:0000313" key="2">
    <source>
        <dbReference type="EMBL" id="TYQ02370.1"/>
    </source>
</evidence>
<dbReference type="PROSITE" id="PS01125">
    <property type="entry name" value="ROK"/>
    <property type="match status" value="1"/>
</dbReference>
<dbReference type="GO" id="GO:0016301">
    <property type="term" value="F:kinase activity"/>
    <property type="evidence" value="ECO:0007669"/>
    <property type="project" value="UniProtKB-KW"/>
</dbReference>
<dbReference type="InterPro" id="IPR000600">
    <property type="entry name" value="ROK"/>
</dbReference>
<name>A0A652YLC4_NOCGL</name>
<proteinExistence type="inferred from homology"/>
<keyword evidence="2" id="KW-0808">Transferase</keyword>
<gene>
    <name evidence="2" type="ORF">FNL38_106189</name>
</gene>
<comment type="similarity">
    <text evidence="1">Belongs to the ROK (NagC/XylR) family.</text>
</comment>
<dbReference type="AlphaFoldDB" id="A0A652YLC4"/>
<dbReference type="SUPFAM" id="SSF53067">
    <property type="entry name" value="Actin-like ATPase domain"/>
    <property type="match status" value="1"/>
</dbReference>
<dbReference type="Gene3D" id="3.30.420.40">
    <property type="match status" value="2"/>
</dbReference>
<dbReference type="PANTHER" id="PTHR18964">
    <property type="entry name" value="ROK (REPRESSOR, ORF, KINASE) FAMILY"/>
    <property type="match status" value="1"/>
</dbReference>
<dbReference type="InterPro" id="IPR049874">
    <property type="entry name" value="ROK_cs"/>
</dbReference>
<reference evidence="2" key="1">
    <citation type="submission" date="2019-07" db="EMBL/GenBank/DDBJ databases">
        <title>Genomic Encyclopedia of Type Strains, Phase IV (KMG-IV): sequencing the most valuable type-strain genomes for metagenomic binning, comparative biology and taxonomic classification.</title>
        <authorList>
            <person name="Goeker M."/>
        </authorList>
    </citation>
    <scope>NUCLEOTIDE SEQUENCE</scope>
    <source>
        <strain evidence="2">DSM 44596</strain>
    </source>
</reference>
<dbReference type="InterPro" id="IPR043129">
    <property type="entry name" value="ATPase_NBD"/>
</dbReference>
<sequence length="296" mass="29471">MIRLALDIGGTKMAAGLASEDGRVPEFRTVPTPKTDTWAACAALLQNVADGRAVDAVGIACAGPVDTVGGVVAPINISEWAGGFPLQDAVRRVFPGARTALAMDGAAAALAEHHHGAGRGTLDLLSLVVSTGVGGGVVLGGRIAPGRTGNAGHIGHLVVPGADEPCSCGGVGCLETVASGPAAVRWARSQGWTGTTGLELADDAHRGDALARAALHRAGTALGVAIASAAALLDVNLAVVGGGFSQSGSTLWDPLRESAARHARLSFIEDLRIVSAELGERGTLTGAGLLSLVAAI</sequence>
<comment type="caution">
    <text evidence="2">The sequence shown here is derived from an EMBL/GenBank/DDBJ whole genome shotgun (WGS) entry which is preliminary data.</text>
</comment>
<dbReference type="EMBL" id="VNIQ01000006">
    <property type="protein sequence ID" value="TYQ02370.1"/>
    <property type="molecule type" value="Genomic_DNA"/>
</dbReference>
<dbReference type="PANTHER" id="PTHR18964:SF169">
    <property type="entry name" value="N-ACETYLMANNOSAMINE KINASE"/>
    <property type="match status" value="1"/>
</dbReference>
<protein>
    <submittedName>
        <fullName evidence="2">Glucokinase</fullName>
    </submittedName>
</protein>
<evidence type="ECO:0000256" key="1">
    <source>
        <dbReference type="ARBA" id="ARBA00006479"/>
    </source>
</evidence>
<dbReference type="Pfam" id="PF00480">
    <property type="entry name" value="ROK"/>
    <property type="match status" value="1"/>
</dbReference>
<accession>A0A652YLC4</accession>
<keyword evidence="2" id="KW-0418">Kinase</keyword>
<organism evidence="2">
    <name type="scientific">Nocardia globerula</name>
    <dbReference type="NCBI Taxonomy" id="1818"/>
    <lineage>
        <taxon>Bacteria</taxon>
        <taxon>Bacillati</taxon>
        <taxon>Actinomycetota</taxon>
        <taxon>Actinomycetes</taxon>
        <taxon>Mycobacteriales</taxon>
        <taxon>Nocardiaceae</taxon>
        <taxon>Nocardia</taxon>
    </lineage>
</organism>